<dbReference type="PROSITE" id="PS51379">
    <property type="entry name" value="4FE4S_FER_2"/>
    <property type="match status" value="1"/>
</dbReference>
<dbReference type="Gene3D" id="1.10.1060.10">
    <property type="entry name" value="Alpha-helical ferredoxin"/>
    <property type="match status" value="1"/>
</dbReference>
<dbReference type="InterPro" id="IPR017896">
    <property type="entry name" value="4Fe4S_Fe-S-bd"/>
</dbReference>
<evidence type="ECO:0000256" key="1">
    <source>
        <dbReference type="ARBA" id="ARBA00022723"/>
    </source>
</evidence>
<name>A0ABW8SZV4_9CLOT</name>
<dbReference type="RefSeq" id="WP_406768241.1">
    <property type="nucleotide sequence ID" value="NZ_JBJHZZ010000001.1"/>
</dbReference>
<gene>
    <name evidence="5" type="primary">ygfK</name>
    <name evidence="5" type="ORF">ACJDUG_02190</name>
</gene>
<dbReference type="PANTHER" id="PTHR42783:SF3">
    <property type="entry name" value="GLUTAMATE SYNTHASE [NADPH] SMALL CHAIN-RELATED"/>
    <property type="match status" value="1"/>
</dbReference>
<dbReference type="InterPro" id="IPR028261">
    <property type="entry name" value="DPD_II"/>
</dbReference>
<comment type="caution">
    <text evidence="5">The sequence shown here is derived from an EMBL/GenBank/DDBJ whole genome shotgun (WGS) entry which is preliminary data.</text>
</comment>
<keyword evidence="1" id="KW-0479">Metal-binding</keyword>
<feature type="domain" description="4Fe-4S ferredoxin-type" evidence="4">
    <location>
        <begin position="909"/>
        <end position="939"/>
    </location>
</feature>
<protein>
    <submittedName>
        <fullName evidence="5">Selenate reductase subunit YgfK</fullName>
    </submittedName>
</protein>
<dbReference type="InterPro" id="IPR036188">
    <property type="entry name" value="FAD/NAD-bd_sf"/>
</dbReference>
<dbReference type="SUPFAM" id="SSF51971">
    <property type="entry name" value="Nucleotide-binding domain"/>
    <property type="match status" value="2"/>
</dbReference>
<evidence type="ECO:0000259" key="4">
    <source>
        <dbReference type="PROSITE" id="PS51379"/>
    </source>
</evidence>
<dbReference type="Proteomes" id="UP001623591">
    <property type="component" value="Unassembled WGS sequence"/>
</dbReference>
<keyword evidence="2" id="KW-0408">Iron</keyword>
<evidence type="ECO:0000256" key="2">
    <source>
        <dbReference type="ARBA" id="ARBA00023004"/>
    </source>
</evidence>
<dbReference type="PANTHER" id="PTHR42783">
    <property type="entry name" value="GLUTAMATE SYNTHASE [NADPH] SMALL CHAIN"/>
    <property type="match status" value="1"/>
</dbReference>
<dbReference type="SUPFAM" id="SSF46548">
    <property type="entry name" value="alpha-helical ferredoxin"/>
    <property type="match status" value="2"/>
</dbReference>
<organism evidence="5 6">
    <name type="scientific">Candidatus Clostridium stratigraminis</name>
    <dbReference type="NCBI Taxonomy" id="3381661"/>
    <lineage>
        <taxon>Bacteria</taxon>
        <taxon>Bacillati</taxon>
        <taxon>Bacillota</taxon>
        <taxon>Clostridia</taxon>
        <taxon>Eubacteriales</taxon>
        <taxon>Clostridiaceae</taxon>
        <taxon>Clostridium</taxon>
    </lineage>
</organism>
<accession>A0ABW8SZV4</accession>
<dbReference type="InterPro" id="IPR023753">
    <property type="entry name" value="FAD/NAD-binding_dom"/>
</dbReference>
<dbReference type="InterPro" id="IPR017701">
    <property type="entry name" value="Se_rdtase_YgfK"/>
</dbReference>
<dbReference type="PROSITE" id="PS00198">
    <property type="entry name" value="4FE4S_FER_1"/>
    <property type="match status" value="1"/>
</dbReference>
<reference evidence="5 6" key="1">
    <citation type="submission" date="2024-11" db="EMBL/GenBank/DDBJ databases">
        <authorList>
            <person name="Heng Y.C."/>
            <person name="Lim A.C.H."/>
            <person name="Lee J.K.Y."/>
            <person name="Kittelmann S."/>
        </authorList>
    </citation>
    <scope>NUCLEOTIDE SEQUENCE [LARGE SCALE GENOMIC DNA]</scope>
    <source>
        <strain evidence="5 6">WILCCON 0185</strain>
    </source>
</reference>
<dbReference type="PRINTS" id="PR00469">
    <property type="entry name" value="PNDRDTASEII"/>
</dbReference>
<proteinExistence type="predicted"/>
<evidence type="ECO:0000313" key="6">
    <source>
        <dbReference type="Proteomes" id="UP001623591"/>
    </source>
</evidence>
<keyword evidence="3" id="KW-0411">Iron-sulfur</keyword>
<dbReference type="SUPFAM" id="SSF51395">
    <property type="entry name" value="FMN-linked oxidoreductases"/>
    <property type="match status" value="1"/>
</dbReference>
<evidence type="ECO:0000313" key="5">
    <source>
        <dbReference type="EMBL" id="MFL0245785.1"/>
    </source>
</evidence>
<keyword evidence="6" id="KW-1185">Reference proteome</keyword>
<dbReference type="Gene3D" id="3.50.50.60">
    <property type="entry name" value="FAD/NAD(P)-binding domain"/>
    <property type="match status" value="2"/>
</dbReference>
<dbReference type="NCBIfam" id="TIGR03315">
    <property type="entry name" value="Se_ygfK"/>
    <property type="match status" value="1"/>
</dbReference>
<dbReference type="Pfam" id="PF07992">
    <property type="entry name" value="Pyr_redox_2"/>
    <property type="match status" value="1"/>
</dbReference>
<dbReference type="Pfam" id="PF14691">
    <property type="entry name" value="Fer4_20"/>
    <property type="match status" value="1"/>
</dbReference>
<sequence length="1006" mass="111801">MSDRMRPISFSKMINWVTDELKAKETIFGIHKDKFYKNNTGSFIKLFGEKLASPIGPAAGPNSQLTQNIVASYLTGSRFIELKTVQILDGEDLPVAKPCILAEDECYNVEWSTELRVPEAYDEYVKAWFLIHLLMKELNISENRDFMFNMSVGYDLEGIKSPKIDAYIEGMRNASNTEIWNECMEVLSSNLNKFSNFTKEDLNGISPVICPSITLSTLHGCPPAEIERIANYLLKEKNLHTFIKMNPTLLGEKFVRETFDSMGYDYITLNGHHFIHDLQYNDAIEMLKRLKVTAKELGLEIGVKLTNTLPTKITNKELPGEEMYMSGRSLFPLSITLASKLAKDFNGDLQISYSGGADFFNIEKILNTGIQPITFATTILKPGGYERITQMANKLESLLKGEFKGIDVNKLEALAKDAAINKHHKKELRPVGSRKLASKLPVFDCAIAPCTIGCPINQQIPEYISLVGAKKYDEAFNVIAKDNTSPAITGTICDHKCQFKCTRLDYDESVLIRDMKKIAVLNAEDNFIDNIKIADLKSGKKAVVIGAGAAGLAAALFLRRNGLDVTVKEKREKPYGIVEYVIPEFRIPSDMIKKDFELVKKQGVKFEFGAGENFNVEELKKEYDYVILAIGASKRGQLKLEEGTDKALNAIDFLENFKANKGNVSLGKHVCVIGGGDVAMDSSRAASRAPGVESVTIVYRRTKKFMPADIEELELAANDGVIFKELLSPKAIKDGKLICDVMALGERDASGRRSSVKTGETAILDADTVIFAVGEQVDSEVLRNNEIELDPKGHAKVNSSCETNISNVYVIGDMKKGPATVVKAIADGKAAAKAILSKECLGNDFDDKNIELSEKSLYEKKGILKDPAHDEKESERCLACNHICELCVDVCPNRANMLVLVEGNYFESEHQILHLDGMCNECGNCGVFCPHTGNPYKDKVTLFWSEEDFKDSTNIGFLVLDRESGSCLVRTEDGATAHYSFENETEVSEKMASIIKSVIYNYRYIL</sequence>
<dbReference type="PRINTS" id="PR00368">
    <property type="entry name" value="FADPNR"/>
</dbReference>
<dbReference type="InterPro" id="IPR017900">
    <property type="entry name" value="4Fe4S_Fe_S_CS"/>
</dbReference>
<evidence type="ECO:0000256" key="3">
    <source>
        <dbReference type="ARBA" id="ARBA00023014"/>
    </source>
</evidence>
<dbReference type="EMBL" id="JBJHZZ010000001">
    <property type="protein sequence ID" value="MFL0245785.1"/>
    <property type="molecule type" value="Genomic_DNA"/>
</dbReference>
<dbReference type="InterPro" id="IPR009051">
    <property type="entry name" value="Helical_ferredxn"/>
</dbReference>